<sequence length="279" mass="32623">MRAELEQIDIESTNQSIQFFTIETQAFAPYWHYHPEIELTFILEGEGTRIVGNSIETFTSNDLVLVGKNIPHHWISLNQEVSNLQKAYVFQFSANIFSSFKECEHFGALFKIAQRGIQFKEPTPKIIQLITTFATLNKVQQLVALIDLLHQLTQHEPIKVLASKDYKFLQHQKHDMDKFAKVNNYILEHLDQKLTVQQLADVTNMVPQSFCRWFRQHSGYSFITFLNTTRIENACQLLLHKTESIQRIAFSSGFESLSHFNRTFKKYKQQSPREFMNSK</sequence>
<keyword evidence="1" id="KW-0805">Transcription regulation</keyword>
<dbReference type="AlphaFoldDB" id="A0A506PQ52"/>
<keyword evidence="2" id="KW-0238">DNA-binding</keyword>
<protein>
    <submittedName>
        <fullName evidence="5">AraC family transcriptional regulator</fullName>
    </submittedName>
</protein>
<feature type="domain" description="HTH araC/xylS-type" evidence="4">
    <location>
        <begin position="180"/>
        <end position="278"/>
    </location>
</feature>
<comment type="caution">
    <text evidence="5">The sequence shown here is derived from an EMBL/GenBank/DDBJ whole genome shotgun (WGS) entry which is preliminary data.</text>
</comment>
<dbReference type="Gene3D" id="2.60.120.10">
    <property type="entry name" value="Jelly Rolls"/>
    <property type="match status" value="1"/>
</dbReference>
<dbReference type="InterPro" id="IPR018062">
    <property type="entry name" value="HTH_AraC-typ_CS"/>
</dbReference>
<dbReference type="Pfam" id="PF12833">
    <property type="entry name" value="HTH_18"/>
    <property type="match status" value="1"/>
</dbReference>
<dbReference type="OrthoDB" id="1410704at2"/>
<dbReference type="PROSITE" id="PS01124">
    <property type="entry name" value="HTH_ARAC_FAMILY_2"/>
    <property type="match status" value="1"/>
</dbReference>
<name>A0A506PQ52_9FLAO</name>
<dbReference type="InterPro" id="IPR014710">
    <property type="entry name" value="RmlC-like_jellyroll"/>
</dbReference>
<evidence type="ECO:0000259" key="4">
    <source>
        <dbReference type="PROSITE" id="PS01124"/>
    </source>
</evidence>
<dbReference type="PROSITE" id="PS00041">
    <property type="entry name" value="HTH_ARAC_FAMILY_1"/>
    <property type="match status" value="1"/>
</dbReference>
<dbReference type="InterPro" id="IPR011051">
    <property type="entry name" value="RmlC_Cupin_sf"/>
</dbReference>
<dbReference type="SUPFAM" id="SSF46689">
    <property type="entry name" value="Homeodomain-like"/>
    <property type="match status" value="2"/>
</dbReference>
<proteinExistence type="predicted"/>
<dbReference type="Proteomes" id="UP000317332">
    <property type="component" value="Unassembled WGS sequence"/>
</dbReference>
<evidence type="ECO:0000256" key="2">
    <source>
        <dbReference type="ARBA" id="ARBA00023125"/>
    </source>
</evidence>
<evidence type="ECO:0000256" key="3">
    <source>
        <dbReference type="ARBA" id="ARBA00023163"/>
    </source>
</evidence>
<reference evidence="5 6" key="1">
    <citation type="submission" date="2019-06" db="EMBL/GenBank/DDBJ databases">
        <title>Flavobacteriaceae Paucihalobacterium erythroidium CWB-1, complete genome.</title>
        <authorList>
            <person name="Wu S."/>
        </authorList>
    </citation>
    <scope>NUCLEOTIDE SEQUENCE [LARGE SCALE GENOMIC DNA]</scope>
    <source>
        <strain evidence="5 6">CWB-1</strain>
    </source>
</reference>
<dbReference type="GO" id="GO:0003700">
    <property type="term" value="F:DNA-binding transcription factor activity"/>
    <property type="evidence" value="ECO:0007669"/>
    <property type="project" value="InterPro"/>
</dbReference>
<dbReference type="InterPro" id="IPR009057">
    <property type="entry name" value="Homeodomain-like_sf"/>
</dbReference>
<dbReference type="RefSeq" id="WP_140988366.1">
    <property type="nucleotide sequence ID" value="NZ_VHIQ01000001.1"/>
</dbReference>
<dbReference type="Gene3D" id="1.10.10.60">
    <property type="entry name" value="Homeodomain-like"/>
    <property type="match status" value="2"/>
</dbReference>
<evidence type="ECO:0000313" key="5">
    <source>
        <dbReference type="EMBL" id="TPV35357.1"/>
    </source>
</evidence>
<evidence type="ECO:0000313" key="6">
    <source>
        <dbReference type="Proteomes" id="UP000317332"/>
    </source>
</evidence>
<evidence type="ECO:0000256" key="1">
    <source>
        <dbReference type="ARBA" id="ARBA00023015"/>
    </source>
</evidence>
<dbReference type="Pfam" id="PF07883">
    <property type="entry name" value="Cupin_2"/>
    <property type="match status" value="1"/>
</dbReference>
<dbReference type="GO" id="GO:0043565">
    <property type="term" value="F:sequence-specific DNA binding"/>
    <property type="evidence" value="ECO:0007669"/>
    <property type="project" value="InterPro"/>
</dbReference>
<accession>A0A506PQ52</accession>
<dbReference type="InterPro" id="IPR018060">
    <property type="entry name" value="HTH_AraC"/>
</dbReference>
<organism evidence="5 6">
    <name type="scientific">Paucihalobacter ruber</name>
    <dbReference type="NCBI Taxonomy" id="2567861"/>
    <lineage>
        <taxon>Bacteria</taxon>
        <taxon>Pseudomonadati</taxon>
        <taxon>Bacteroidota</taxon>
        <taxon>Flavobacteriia</taxon>
        <taxon>Flavobacteriales</taxon>
        <taxon>Flavobacteriaceae</taxon>
        <taxon>Paucihalobacter</taxon>
    </lineage>
</organism>
<keyword evidence="6" id="KW-1185">Reference proteome</keyword>
<dbReference type="SUPFAM" id="SSF51182">
    <property type="entry name" value="RmlC-like cupins"/>
    <property type="match status" value="1"/>
</dbReference>
<dbReference type="PANTHER" id="PTHR43280:SF27">
    <property type="entry name" value="TRANSCRIPTIONAL REGULATOR MTLR"/>
    <property type="match status" value="1"/>
</dbReference>
<dbReference type="PANTHER" id="PTHR43280">
    <property type="entry name" value="ARAC-FAMILY TRANSCRIPTIONAL REGULATOR"/>
    <property type="match status" value="1"/>
</dbReference>
<keyword evidence="3" id="KW-0804">Transcription</keyword>
<gene>
    <name evidence="5" type="ORF">FJ651_00085</name>
</gene>
<dbReference type="InterPro" id="IPR013096">
    <property type="entry name" value="Cupin_2"/>
</dbReference>
<dbReference type="EMBL" id="VHIQ01000001">
    <property type="protein sequence ID" value="TPV35357.1"/>
    <property type="molecule type" value="Genomic_DNA"/>
</dbReference>
<dbReference type="SMART" id="SM00342">
    <property type="entry name" value="HTH_ARAC"/>
    <property type="match status" value="1"/>
</dbReference>